<dbReference type="RefSeq" id="WP_098679989.1">
    <property type="nucleotide sequence ID" value="NZ_NVCU01000368.1"/>
</dbReference>
<dbReference type="AlphaFoldDB" id="A0A9X7FZ71"/>
<protein>
    <submittedName>
        <fullName evidence="1">Uncharacterized protein</fullName>
    </submittedName>
</protein>
<dbReference type="Proteomes" id="UP000225910">
    <property type="component" value="Unassembled WGS sequence"/>
</dbReference>
<gene>
    <name evidence="1" type="ORF">COK81_29580</name>
</gene>
<comment type="caution">
    <text evidence="1">The sequence shown here is derived from an EMBL/GenBank/DDBJ whole genome shotgun (WGS) entry which is preliminary data.</text>
</comment>
<proteinExistence type="predicted"/>
<organism evidence="1 2">
    <name type="scientific">Bacillus thuringiensis</name>
    <dbReference type="NCBI Taxonomy" id="1428"/>
    <lineage>
        <taxon>Bacteria</taxon>
        <taxon>Bacillati</taxon>
        <taxon>Bacillota</taxon>
        <taxon>Bacilli</taxon>
        <taxon>Bacillales</taxon>
        <taxon>Bacillaceae</taxon>
        <taxon>Bacillus</taxon>
        <taxon>Bacillus cereus group</taxon>
    </lineage>
</organism>
<dbReference type="EMBL" id="NVCU01000368">
    <property type="protein sequence ID" value="PFT76449.1"/>
    <property type="molecule type" value="Genomic_DNA"/>
</dbReference>
<evidence type="ECO:0000313" key="2">
    <source>
        <dbReference type="Proteomes" id="UP000225910"/>
    </source>
</evidence>
<evidence type="ECO:0000313" key="1">
    <source>
        <dbReference type="EMBL" id="PFT76449.1"/>
    </source>
</evidence>
<reference evidence="1 2" key="1">
    <citation type="submission" date="2017-09" db="EMBL/GenBank/DDBJ databases">
        <title>Large-scale bioinformatics analysis of Bacillus genomes uncovers conserved roles of natural products in bacterial physiology.</title>
        <authorList>
            <consortium name="Agbiome Team Llc"/>
            <person name="Bleich R.M."/>
            <person name="Grubbs K.J."/>
            <person name="Santa Maria K.C."/>
            <person name="Allen S.E."/>
            <person name="Farag S."/>
            <person name="Shank E.A."/>
            <person name="Bowers A."/>
        </authorList>
    </citation>
    <scope>NUCLEOTIDE SEQUENCE [LARGE SCALE GENOMIC DNA]</scope>
    <source>
        <strain evidence="1 2">AFS064137</strain>
    </source>
</reference>
<accession>A0A9X7FZ71</accession>
<name>A0A9X7FZ71_BACTU</name>
<sequence length="85" mass="10162">MKENNQSMQIIDNKEVSDYVEKLRAMNYLRKAVLGTFDTIYEFDNDFSFLEHVNECPEEVYIGFKYKDKKQNFEIANPIKLQNNN</sequence>